<dbReference type="InterPro" id="IPR003439">
    <property type="entry name" value="ABC_transporter-like_ATP-bd"/>
</dbReference>
<reference evidence="7 8" key="1">
    <citation type="journal article" date="2010" name="Proc. Natl. Acad. Sci. U.S.A.">
        <title>Insights into evolution of multicellular fungi from the assembled chromosomes of the mushroom Coprinopsis cinerea (Coprinus cinereus).</title>
        <authorList>
            <person name="Stajich J.E."/>
            <person name="Wilke S.K."/>
            <person name="Ahren D."/>
            <person name="Au C.H."/>
            <person name="Birren B.W."/>
            <person name="Borodovsky M."/>
            <person name="Burns C."/>
            <person name="Canback B."/>
            <person name="Casselton L.A."/>
            <person name="Cheng C.K."/>
            <person name="Deng J."/>
            <person name="Dietrich F.S."/>
            <person name="Fargo D.C."/>
            <person name="Farman M.L."/>
            <person name="Gathman A.C."/>
            <person name="Goldberg J."/>
            <person name="Guigo R."/>
            <person name="Hoegger P.J."/>
            <person name="Hooker J.B."/>
            <person name="Huggins A."/>
            <person name="James T.Y."/>
            <person name="Kamada T."/>
            <person name="Kilaru S."/>
            <person name="Kodira C."/>
            <person name="Kues U."/>
            <person name="Kupfer D."/>
            <person name="Kwan H.S."/>
            <person name="Lomsadze A."/>
            <person name="Li W."/>
            <person name="Lilly W.W."/>
            <person name="Ma L.J."/>
            <person name="Mackey A.J."/>
            <person name="Manning G."/>
            <person name="Martin F."/>
            <person name="Muraguchi H."/>
            <person name="Natvig D.O."/>
            <person name="Palmerini H."/>
            <person name="Ramesh M.A."/>
            <person name="Rehmeyer C.J."/>
            <person name="Roe B.A."/>
            <person name="Shenoy N."/>
            <person name="Stanke M."/>
            <person name="Ter-Hovhannisyan V."/>
            <person name="Tunlid A."/>
            <person name="Velagapudi R."/>
            <person name="Vision T.J."/>
            <person name="Zeng Q."/>
            <person name="Zolan M.E."/>
            <person name="Pukkila P.J."/>
        </authorList>
    </citation>
    <scope>NUCLEOTIDE SEQUENCE [LARGE SCALE GENOMIC DNA]</scope>
    <source>
        <strain evidence="8">Okayama-7 / 130 / ATCC MYA-4618 / FGSC 9003</strain>
    </source>
</reference>
<evidence type="ECO:0000256" key="5">
    <source>
        <dbReference type="SAM" id="Phobius"/>
    </source>
</evidence>
<dbReference type="VEuPathDB" id="FungiDB:CC1G_08283"/>
<evidence type="ECO:0000313" key="7">
    <source>
        <dbReference type="EMBL" id="EAU80676.2"/>
    </source>
</evidence>
<sequence length="688" mass="76653">MSVDRTHSSGSSTLQRSISQSSSSSSGSLQRLKWGIFDVVYERPPFLAGIRTWFRTYNRNDISDAFLSGFRLVLLLLQLNFSVACRYFFCAVWMSIAPGISLLLAHSVLNMIASEISYDNLKIDDTAQQKLSLMITLWLSSAFLTSYCSQDSEECKELLGGHLRAYFLPRLVDARLKHISMPTGGGEPESMQSFPNPWSFGDEVPGWPIVERLSSRISDALTLLSELFAFGVIITKSPKNDADVFGFLGFLAVFVMVFTPSNGAGGAGYTFWTNNPHYQRLLSLYSIIFDDQYKEQIVKDGLMDYLSSEYKSTSTALGAVKCNTLALACYLPPAWYWRAIQTLVLEYPMVLYALLIRQSFTTQSVVTIATLQYAIHLLAKSAIGSKARESESVMDVLKSAQELLDWVSERKEASPDSDWNGIREYHAPIVSRGAPTQSGMGIKMRSISFHYPGMDVPTIKSTSFHVNPGEFVLVVGGSGSGKSTLLKLVAGILRPQRGTVKVDGRHDWPMEPFPPRERVAFLSQNEPIYPLSLLENLVIGLGGRDKMNLVERSVAAAMKATGCDHLLKRMSMETILSPCQVAGRSIQGCGNGHIGRKAIDEWRKHDASSFSQDITPEDRQRLIAARYLVRMQHLPTVDLVVLDEPGSCMDPLSERELIRHFIDQRKGHTVIVVTRAFAHFARQADRIL</sequence>
<dbReference type="PANTHER" id="PTHR24221">
    <property type="entry name" value="ATP-BINDING CASSETTE SUB-FAMILY B"/>
    <property type="match status" value="1"/>
</dbReference>
<keyword evidence="5" id="KW-0472">Membrane</keyword>
<comment type="similarity">
    <text evidence="3">Belongs to the ABC transporter superfamily. ABCB family. Heavy Metal importer (TC 3.A.1.210) subfamily.</text>
</comment>
<dbReference type="RefSeq" id="XP_001841139.2">
    <property type="nucleotide sequence ID" value="XM_001841087.2"/>
</dbReference>
<evidence type="ECO:0000256" key="2">
    <source>
        <dbReference type="ARBA" id="ARBA00022840"/>
    </source>
</evidence>
<keyword evidence="5" id="KW-1133">Transmembrane helix</keyword>
<dbReference type="Pfam" id="PF00005">
    <property type="entry name" value="ABC_tran"/>
    <property type="match status" value="1"/>
</dbReference>
<feature type="compositionally biased region" description="Low complexity" evidence="4">
    <location>
        <begin position="8"/>
        <end position="27"/>
    </location>
</feature>
<dbReference type="OrthoDB" id="6500128at2759"/>
<keyword evidence="2" id="KW-0067">ATP-binding</keyword>
<dbReference type="eggNOG" id="KOG0055">
    <property type="taxonomic scope" value="Eukaryota"/>
</dbReference>
<accession>A8PG37</accession>
<dbReference type="GO" id="GO:0016887">
    <property type="term" value="F:ATP hydrolysis activity"/>
    <property type="evidence" value="ECO:0007669"/>
    <property type="project" value="InterPro"/>
</dbReference>
<dbReference type="EMBL" id="AACS02000002">
    <property type="protein sequence ID" value="EAU80676.2"/>
    <property type="molecule type" value="Genomic_DNA"/>
</dbReference>
<dbReference type="GO" id="GO:0005524">
    <property type="term" value="F:ATP binding"/>
    <property type="evidence" value="ECO:0007669"/>
    <property type="project" value="UniProtKB-KW"/>
</dbReference>
<keyword evidence="8" id="KW-1185">Reference proteome</keyword>
<feature type="domain" description="ABC transporter" evidence="6">
    <location>
        <begin position="442"/>
        <end position="670"/>
    </location>
</feature>
<evidence type="ECO:0000256" key="1">
    <source>
        <dbReference type="ARBA" id="ARBA00022741"/>
    </source>
</evidence>
<feature type="transmembrane region" description="Helical" evidence="5">
    <location>
        <begin position="95"/>
        <end position="113"/>
    </location>
</feature>
<dbReference type="InParanoid" id="A8PG37"/>
<comment type="caution">
    <text evidence="7">The sequence shown here is derived from an EMBL/GenBank/DDBJ whole genome shotgun (WGS) entry which is preliminary data.</text>
</comment>
<dbReference type="InterPro" id="IPR039421">
    <property type="entry name" value="Type_1_exporter"/>
</dbReference>
<dbReference type="GeneID" id="6017813"/>
<evidence type="ECO:0000313" key="8">
    <source>
        <dbReference type="Proteomes" id="UP000001861"/>
    </source>
</evidence>
<gene>
    <name evidence="7" type="ORF">CC1G_08283</name>
</gene>
<dbReference type="PANTHER" id="PTHR24221:SF654">
    <property type="entry name" value="ATP-BINDING CASSETTE SUB-FAMILY B MEMBER 6"/>
    <property type="match status" value="1"/>
</dbReference>
<evidence type="ECO:0000256" key="3">
    <source>
        <dbReference type="ARBA" id="ARBA00024363"/>
    </source>
</evidence>
<feature type="region of interest" description="Disordered" evidence="4">
    <location>
        <begin position="1"/>
        <end position="27"/>
    </location>
</feature>
<keyword evidence="5" id="KW-0812">Transmembrane</keyword>
<dbReference type="InterPro" id="IPR003593">
    <property type="entry name" value="AAA+_ATPase"/>
</dbReference>
<dbReference type="Gene3D" id="3.40.50.300">
    <property type="entry name" value="P-loop containing nucleotide triphosphate hydrolases"/>
    <property type="match status" value="1"/>
</dbReference>
<dbReference type="AlphaFoldDB" id="A8PG37"/>
<proteinExistence type="inferred from homology"/>
<protein>
    <recommendedName>
        <fullName evidence="6">ABC transporter domain-containing protein</fullName>
    </recommendedName>
</protein>
<evidence type="ECO:0000259" key="6">
    <source>
        <dbReference type="PROSITE" id="PS50893"/>
    </source>
</evidence>
<organism evidence="7 8">
    <name type="scientific">Coprinopsis cinerea (strain Okayama-7 / 130 / ATCC MYA-4618 / FGSC 9003)</name>
    <name type="common">Inky cap fungus</name>
    <name type="synonym">Hormographiella aspergillata</name>
    <dbReference type="NCBI Taxonomy" id="240176"/>
    <lineage>
        <taxon>Eukaryota</taxon>
        <taxon>Fungi</taxon>
        <taxon>Dikarya</taxon>
        <taxon>Basidiomycota</taxon>
        <taxon>Agaricomycotina</taxon>
        <taxon>Agaricomycetes</taxon>
        <taxon>Agaricomycetidae</taxon>
        <taxon>Agaricales</taxon>
        <taxon>Agaricineae</taxon>
        <taxon>Psathyrellaceae</taxon>
        <taxon>Coprinopsis</taxon>
    </lineage>
</organism>
<dbReference type="HOGENOM" id="CLU_000604_63_1_1"/>
<dbReference type="GO" id="GO:0042626">
    <property type="term" value="F:ATPase-coupled transmembrane transporter activity"/>
    <property type="evidence" value="ECO:0007669"/>
    <property type="project" value="TreeGrafter"/>
</dbReference>
<keyword evidence="1" id="KW-0547">Nucleotide-binding</keyword>
<dbReference type="PROSITE" id="PS50893">
    <property type="entry name" value="ABC_TRANSPORTER_2"/>
    <property type="match status" value="1"/>
</dbReference>
<evidence type="ECO:0000256" key="4">
    <source>
        <dbReference type="SAM" id="MobiDB-lite"/>
    </source>
</evidence>
<name>A8PG37_COPC7</name>
<dbReference type="SUPFAM" id="SSF52540">
    <property type="entry name" value="P-loop containing nucleoside triphosphate hydrolases"/>
    <property type="match status" value="1"/>
</dbReference>
<dbReference type="InterPro" id="IPR027417">
    <property type="entry name" value="P-loop_NTPase"/>
</dbReference>
<dbReference type="Proteomes" id="UP000001861">
    <property type="component" value="Unassembled WGS sequence"/>
</dbReference>
<dbReference type="SMART" id="SM00382">
    <property type="entry name" value="AAA"/>
    <property type="match status" value="1"/>
</dbReference>
<dbReference type="KEGG" id="cci:CC1G_08283"/>